<evidence type="ECO:0000313" key="2">
    <source>
        <dbReference type="EMBL" id="EQD38965.1"/>
    </source>
</evidence>
<organism evidence="2">
    <name type="scientific">mine drainage metagenome</name>
    <dbReference type="NCBI Taxonomy" id="410659"/>
    <lineage>
        <taxon>unclassified sequences</taxon>
        <taxon>metagenomes</taxon>
        <taxon>ecological metagenomes</taxon>
    </lineage>
</organism>
<reference evidence="2" key="1">
    <citation type="submission" date="2013-08" db="EMBL/GenBank/DDBJ databases">
        <authorList>
            <person name="Mendez C."/>
            <person name="Richter M."/>
            <person name="Ferrer M."/>
            <person name="Sanchez J."/>
        </authorList>
    </citation>
    <scope>NUCLEOTIDE SEQUENCE</scope>
</reference>
<sequence length="103" mass="11373">EAVAAIVFNRAKQLKFFEGLDHVDWDLLKTVEEFVEGFEVATVPLWQWEAAILDGYRVFRALRDGGGGGVTLDLVNHQLVYVPEAALDEGTKPGLPTSSRVDT</sequence>
<protein>
    <submittedName>
        <fullName evidence="2">Pyrophosphatase</fullName>
    </submittedName>
</protein>
<dbReference type="EMBL" id="AUZX01012539">
    <property type="protein sequence ID" value="EQD38965.1"/>
    <property type="molecule type" value="Genomic_DNA"/>
</dbReference>
<feature type="domain" description="MazG C-terminal" evidence="1">
    <location>
        <begin position="1"/>
        <end position="83"/>
    </location>
</feature>
<evidence type="ECO:0000259" key="1">
    <source>
        <dbReference type="Pfam" id="PF18722"/>
    </source>
</evidence>
<reference evidence="2" key="2">
    <citation type="journal article" date="2014" name="ISME J.">
        <title>Microbial stratification in low pH oxic and suboxic macroscopic growths along an acid mine drainage.</title>
        <authorList>
            <person name="Mendez-Garcia C."/>
            <person name="Mesa V."/>
            <person name="Sprenger R.R."/>
            <person name="Richter M."/>
            <person name="Diez M.S."/>
            <person name="Solano J."/>
            <person name="Bargiela R."/>
            <person name="Golyshina O.V."/>
            <person name="Manteca A."/>
            <person name="Ramos J.L."/>
            <person name="Gallego J.R."/>
            <person name="Llorente I."/>
            <person name="Martins Dos Santos V.A."/>
            <person name="Jensen O.N."/>
            <person name="Pelaez A.I."/>
            <person name="Sanchez J."/>
            <person name="Ferrer M."/>
        </authorList>
    </citation>
    <scope>NUCLEOTIDE SEQUENCE</scope>
</reference>
<dbReference type="AlphaFoldDB" id="T1AAW8"/>
<feature type="non-terminal residue" evidence="2">
    <location>
        <position position="1"/>
    </location>
</feature>
<comment type="caution">
    <text evidence="2">The sequence shown here is derived from an EMBL/GenBank/DDBJ whole genome shotgun (WGS) entry which is preliminary data.</text>
</comment>
<dbReference type="InterPro" id="IPR041407">
    <property type="entry name" value="MazG_C"/>
</dbReference>
<dbReference type="Pfam" id="PF18722">
    <property type="entry name" value="MazG_C"/>
    <property type="match status" value="1"/>
</dbReference>
<gene>
    <name evidence="2" type="ORF">B1A_17061</name>
</gene>
<accession>T1AAW8</accession>
<name>T1AAW8_9ZZZZ</name>
<proteinExistence type="predicted"/>